<organism evidence="1 2">
    <name type="scientific">Catharanthus roseus</name>
    <name type="common">Madagascar periwinkle</name>
    <name type="synonym">Vinca rosea</name>
    <dbReference type="NCBI Taxonomy" id="4058"/>
    <lineage>
        <taxon>Eukaryota</taxon>
        <taxon>Viridiplantae</taxon>
        <taxon>Streptophyta</taxon>
        <taxon>Embryophyta</taxon>
        <taxon>Tracheophyta</taxon>
        <taxon>Spermatophyta</taxon>
        <taxon>Magnoliopsida</taxon>
        <taxon>eudicotyledons</taxon>
        <taxon>Gunneridae</taxon>
        <taxon>Pentapetalae</taxon>
        <taxon>asterids</taxon>
        <taxon>lamiids</taxon>
        <taxon>Gentianales</taxon>
        <taxon>Apocynaceae</taxon>
        <taxon>Rauvolfioideae</taxon>
        <taxon>Vinceae</taxon>
        <taxon>Catharanthinae</taxon>
        <taxon>Catharanthus</taxon>
    </lineage>
</organism>
<dbReference type="Proteomes" id="UP001060085">
    <property type="component" value="Linkage Group LG06"/>
</dbReference>
<accession>A0ACC0AEP3</accession>
<comment type="caution">
    <text evidence="1">The sequence shown here is derived from an EMBL/GenBank/DDBJ whole genome shotgun (WGS) entry which is preliminary data.</text>
</comment>
<reference evidence="2" key="1">
    <citation type="journal article" date="2023" name="Nat. Plants">
        <title>Single-cell RNA sequencing provides a high-resolution roadmap for understanding the multicellular compartmentation of specialized metabolism.</title>
        <authorList>
            <person name="Sun S."/>
            <person name="Shen X."/>
            <person name="Li Y."/>
            <person name="Li Y."/>
            <person name="Wang S."/>
            <person name="Li R."/>
            <person name="Zhang H."/>
            <person name="Shen G."/>
            <person name="Guo B."/>
            <person name="Wei J."/>
            <person name="Xu J."/>
            <person name="St-Pierre B."/>
            <person name="Chen S."/>
            <person name="Sun C."/>
        </authorList>
    </citation>
    <scope>NUCLEOTIDE SEQUENCE [LARGE SCALE GENOMIC DNA]</scope>
</reference>
<proteinExistence type="predicted"/>
<gene>
    <name evidence="1" type="ORF">M9H77_27250</name>
</gene>
<keyword evidence="2" id="KW-1185">Reference proteome</keyword>
<evidence type="ECO:0000313" key="1">
    <source>
        <dbReference type="EMBL" id="KAI5658457.1"/>
    </source>
</evidence>
<name>A0ACC0AEP3_CATRO</name>
<sequence>MDCDQRKKRKFDGVERRIAEDEEEEEEEEESEEAKMEKFYELIRRSKDIRARLNLKINGGEKSKKLANESNNRGGGAWNPTFELEDFMEDGFCVNNVRAAACRPATTNNVRMQVAVAGAGGGSNSKSEEGDHPGRRREEGEGDGDGDGLDLNLSL</sequence>
<evidence type="ECO:0000313" key="2">
    <source>
        <dbReference type="Proteomes" id="UP001060085"/>
    </source>
</evidence>
<protein>
    <submittedName>
        <fullName evidence="1">Uncharacterized protein</fullName>
    </submittedName>
</protein>
<dbReference type="EMBL" id="CM044706">
    <property type="protein sequence ID" value="KAI5658457.1"/>
    <property type="molecule type" value="Genomic_DNA"/>
</dbReference>